<comment type="caution">
    <text evidence="2">The sequence shown here is derived from an EMBL/GenBank/DDBJ whole genome shotgun (WGS) entry which is preliminary data.</text>
</comment>
<dbReference type="EMBL" id="AYZF01000017">
    <property type="protein sequence ID" value="KRN05466.1"/>
    <property type="molecule type" value="Genomic_DNA"/>
</dbReference>
<dbReference type="eggNOG" id="COG0456">
    <property type="taxonomic scope" value="Bacteria"/>
</dbReference>
<sequence length="177" mass="20430">MSVKFVRKAVKNDAAAIMNIIQRAKRLLADEKIPQWQNGYPDLEVVEDDISKGYTYVLIVADKIAGVATLLQEEDPNYHKIYSGEWSHKSDKKNYVSIHRIAIDSQYSGEHLADFFFSNLCTIAYLLGFRQVRIDTHVLNKRMQHIIAKTGFEYAGVVYMHDDPEDRRNAYQLFLAD</sequence>
<protein>
    <submittedName>
        <fullName evidence="2">Acetyltransferase</fullName>
    </submittedName>
</protein>
<dbReference type="Gene3D" id="3.40.630.30">
    <property type="match status" value="1"/>
</dbReference>
<dbReference type="InterPro" id="IPR016181">
    <property type="entry name" value="Acyl_CoA_acyltransferase"/>
</dbReference>
<gene>
    <name evidence="2" type="ORF">FD15_GL002021</name>
</gene>
<name>A0A023CUP7_9LACO</name>
<keyword evidence="3" id="KW-1185">Reference proteome</keyword>
<dbReference type="OrthoDB" id="9796381at2"/>
<dbReference type="SUPFAM" id="SSF55729">
    <property type="entry name" value="Acyl-CoA N-acyltransferases (Nat)"/>
    <property type="match status" value="1"/>
</dbReference>
<dbReference type="Pfam" id="PF00583">
    <property type="entry name" value="Acetyltransf_1"/>
    <property type="match status" value="1"/>
</dbReference>
<dbReference type="RefSeq" id="WP_034986991.1">
    <property type="nucleotide sequence ID" value="NZ_AYZF01000017.1"/>
</dbReference>
<reference evidence="2 3" key="1">
    <citation type="journal article" date="2015" name="Genome Announc.">
        <title>Expanding the biotechnology potential of lactobacilli through comparative genomics of 213 strains and associated genera.</title>
        <authorList>
            <person name="Sun Z."/>
            <person name="Harris H.M."/>
            <person name="McCann A."/>
            <person name="Guo C."/>
            <person name="Argimon S."/>
            <person name="Zhang W."/>
            <person name="Yang X."/>
            <person name="Jeffery I.B."/>
            <person name="Cooney J.C."/>
            <person name="Kagawa T.F."/>
            <person name="Liu W."/>
            <person name="Song Y."/>
            <person name="Salvetti E."/>
            <person name="Wrobel A."/>
            <person name="Rasinkangas P."/>
            <person name="Parkhill J."/>
            <person name="Rea M.C."/>
            <person name="O'Sullivan O."/>
            <person name="Ritari J."/>
            <person name="Douillard F.P."/>
            <person name="Paul Ross R."/>
            <person name="Yang R."/>
            <person name="Briner A.E."/>
            <person name="Felis G.E."/>
            <person name="de Vos W.M."/>
            <person name="Barrangou R."/>
            <person name="Klaenhammer T.R."/>
            <person name="Caufield P.W."/>
            <person name="Cui Y."/>
            <person name="Zhang H."/>
            <person name="O'Toole P.W."/>
        </authorList>
    </citation>
    <scope>NUCLEOTIDE SEQUENCE [LARGE SCALE GENOMIC DNA]</scope>
    <source>
        <strain evidence="2 3">DSM 21376</strain>
    </source>
</reference>
<keyword evidence="2" id="KW-0808">Transferase</keyword>
<dbReference type="InterPro" id="IPR000182">
    <property type="entry name" value="GNAT_dom"/>
</dbReference>
<evidence type="ECO:0000259" key="1">
    <source>
        <dbReference type="PROSITE" id="PS51186"/>
    </source>
</evidence>
<proteinExistence type="predicted"/>
<evidence type="ECO:0000313" key="2">
    <source>
        <dbReference type="EMBL" id="KRN05466.1"/>
    </source>
</evidence>
<evidence type="ECO:0000313" key="3">
    <source>
        <dbReference type="Proteomes" id="UP000050961"/>
    </source>
</evidence>
<organism evidence="2 3">
    <name type="scientific">Liquorilactobacillus sucicola DSM 21376 = JCM 15457</name>
    <dbReference type="NCBI Taxonomy" id="1423806"/>
    <lineage>
        <taxon>Bacteria</taxon>
        <taxon>Bacillati</taxon>
        <taxon>Bacillota</taxon>
        <taxon>Bacilli</taxon>
        <taxon>Lactobacillales</taxon>
        <taxon>Lactobacillaceae</taxon>
        <taxon>Liquorilactobacillus</taxon>
    </lineage>
</organism>
<feature type="domain" description="N-acetyltransferase" evidence="1">
    <location>
        <begin position="4"/>
        <end position="177"/>
    </location>
</feature>
<accession>A0A023CUP7</accession>
<dbReference type="STRING" id="1423806.FD15_GL002021"/>
<dbReference type="PROSITE" id="PS51186">
    <property type="entry name" value="GNAT"/>
    <property type="match status" value="1"/>
</dbReference>
<dbReference type="PATRIC" id="fig|1423806.3.peg.2057"/>
<dbReference type="AlphaFoldDB" id="A0A023CUP7"/>
<dbReference type="GO" id="GO:0016747">
    <property type="term" value="F:acyltransferase activity, transferring groups other than amino-acyl groups"/>
    <property type="evidence" value="ECO:0007669"/>
    <property type="project" value="InterPro"/>
</dbReference>
<dbReference type="Proteomes" id="UP000050961">
    <property type="component" value="Unassembled WGS sequence"/>
</dbReference>